<dbReference type="Proteomes" id="UP000290572">
    <property type="component" value="Unassembled WGS sequence"/>
</dbReference>
<sequence>MQKCRMSKVKQPKEKELFNCKRCGRKHPPKQCPAYGKICAKCKGQNHFAKQCFSKGRQSQKGHVDTVEETDLRDTFFVGMVEQADSSQERTEQTEVNSVAQDKWMTALEINGIIVSLKLDTGAKVNLISEQDVRAMKIKPRINQKTVQLKAYNGQSIPTKGTCRLKVKMKNKEHHLMFVVVPGGHDSVLGDKACEDLGLVKRVYIINNGETQNSVENIVKQFPDIFEGFGVLPFTYKIQLKKDAQPVVHAPRRVPAPLREKLRQELERMTLMGVIEKVEEPTEWVNSMVRVKKANGDLRVCMDPKNLNANV</sequence>
<accession>A0A498P2W5</accession>
<dbReference type="PANTHER" id="PTHR37984">
    <property type="entry name" value="PROTEIN CBG26694"/>
    <property type="match status" value="1"/>
</dbReference>
<evidence type="ECO:0000256" key="1">
    <source>
        <dbReference type="ARBA" id="ARBA00022679"/>
    </source>
</evidence>
<dbReference type="InterPro" id="IPR050951">
    <property type="entry name" value="Retrovirus_Pol_polyprotein"/>
</dbReference>
<name>A0A498P2W5_LABRO</name>
<proteinExistence type="predicted"/>
<dbReference type="InterPro" id="IPR043502">
    <property type="entry name" value="DNA/RNA_pol_sf"/>
</dbReference>
<evidence type="ECO:0000313" key="5">
    <source>
        <dbReference type="EMBL" id="RXN33946.1"/>
    </source>
</evidence>
<keyword evidence="2" id="KW-0548">Nucleotidyltransferase</keyword>
<dbReference type="EMBL" id="QBIY01004750">
    <property type="protein sequence ID" value="RXN38541.1"/>
    <property type="molecule type" value="Genomic_DNA"/>
</dbReference>
<keyword evidence="3" id="KW-0540">Nuclease</keyword>
<dbReference type="GO" id="GO:0004519">
    <property type="term" value="F:endonuclease activity"/>
    <property type="evidence" value="ECO:0007669"/>
    <property type="project" value="UniProtKB-KW"/>
</dbReference>
<dbReference type="GO" id="GO:0016779">
    <property type="term" value="F:nucleotidyltransferase activity"/>
    <property type="evidence" value="ECO:0007669"/>
    <property type="project" value="UniProtKB-KW"/>
</dbReference>
<dbReference type="EMBL" id="QBIY01011225">
    <property type="protein sequence ID" value="RXN33946.1"/>
    <property type="molecule type" value="Genomic_DNA"/>
</dbReference>
<keyword evidence="4" id="KW-0378">Hydrolase</keyword>
<protein>
    <submittedName>
        <fullName evidence="6">Transposon Ty3-I Gag-Pol</fullName>
    </submittedName>
</protein>
<dbReference type="InterPro" id="IPR021109">
    <property type="entry name" value="Peptidase_aspartic_dom_sf"/>
</dbReference>
<dbReference type="STRING" id="84645.A0A498P2W5"/>
<keyword evidence="7" id="KW-1185">Reference proteome</keyword>
<gene>
    <name evidence="6" type="ORF">ROHU_001019</name>
    <name evidence="5" type="ORF">ROHU_015204</name>
</gene>
<dbReference type="Pfam" id="PF13975">
    <property type="entry name" value="gag-asp_proteas"/>
    <property type="match status" value="1"/>
</dbReference>
<evidence type="ECO:0000256" key="2">
    <source>
        <dbReference type="ARBA" id="ARBA00022695"/>
    </source>
</evidence>
<evidence type="ECO:0000256" key="4">
    <source>
        <dbReference type="ARBA" id="ARBA00022759"/>
    </source>
</evidence>
<reference evidence="6 7" key="1">
    <citation type="submission" date="2018-03" db="EMBL/GenBank/DDBJ databases">
        <title>Draft genome sequence of Rohu Carp (Labeo rohita).</title>
        <authorList>
            <person name="Das P."/>
            <person name="Kushwaha B."/>
            <person name="Joshi C.G."/>
            <person name="Kumar D."/>
            <person name="Nagpure N.S."/>
            <person name="Sahoo L."/>
            <person name="Das S.P."/>
            <person name="Bit A."/>
            <person name="Patnaik S."/>
            <person name="Meher P.K."/>
            <person name="Jayasankar P."/>
            <person name="Koringa P.G."/>
            <person name="Patel N.V."/>
            <person name="Hinsu A.T."/>
            <person name="Kumar R."/>
            <person name="Pandey M."/>
            <person name="Agarwal S."/>
            <person name="Srivastava S."/>
            <person name="Singh M."/>
            <person name="Iquebal M.A."/>
            <person name="Jaiswal S."/>
            <person name="Angadi U.B."/>
            <person name="Kumar N."/>
            <person name="Raza M."/>
            <person name="Shah T.M."/>
            <person name="Rai A."/>
            <person name="Jena J.K."/>
        </authorList>
    </citation>
    <scope>NUCLEOTIDE SEQUENCE [LARGE SCALE GENOMIC DNA]</scope>
    <source>
        <strain evidence="6">DASCIFA01</strain>
        <tissue evidence="6">Testis</tissue>
    </source>
</reference>
<evidence type="ECO:0000313" key="7">
    <source>
        <dbReference type="Proteomes" id="UP000290572"/>
    </source>
</evidence>
<dbReference type="Gene3D" id="3.10.10.10">
    <property type="entry name" value="HIV Type 1 Reverse Transcriptase, subunit A, domain 1"/>
    <property type="match status" value="1"/>
</dbReference>
<keyword evidence="4" id="KW-0255">Endonuclease</keyword>
<comment type="caution">
    <text evidence="6">The sequence shown here is derived from an EMBL/GenBank/DDBJ whole genome shotgun (WGS) entry which is preliminary data.</text>
</comment>
<dbReference type="PANTHER" id="PTHR37984:SF5">
    <property type="entry name" value="PROTEIN NYNRIN-LIKE"/>
    <property type="match status" value="1"/>
</dbReference>
<dbReference type="AlphaFoldDB" id="A0A498P2W5"/>
<dbReference type="CDD" id="cd05481">
    <property type="entry name" value="retropepsin_like_LTR_1"/>
    <property type="match status" value="1"/>
</dbReference>
<evidence type="ECO:0000313" key="6">
    <source>
        <dbReference type="EMBL" id="RXN38541.1"/>
    </source>
</evidence>
<evidence type="ECO:0000256" key="3">
    <source>
        <dbReference type="ARBA" id="ARBA00022722"/>
    </source>
</evidence>
<dbReference type="SUPFAM" id="SSF50630">
    <property type="entry name" value="Acid proteases"/>
    <property type="match status" value="1"/>
</dbReference>
<keyword evidence="1" id="KW-0808">Transferase</keyword>
<dbReference type="SUPFAM" id="SSF56672">
    <property type="entry name" value="DNA/RNA polymerases"/>
    <property type="match status" value="1"/>
</dbReference>
<dbReference type="Gene3D" id="2.40.70.10">
    <property type="entry name" value="Acid Proteases"/>
    <property type="match status" value="1"/>
</dbReference>
<organism evidence="6 7">
    <name type="scientific">Labeo rohita</name>
    <name type="common">Indian major carp</name>
    <name type="synonym">Cyprinus rohita</name>
    <dbReference type="NCBI Taxonomy" id="84645"/>
    <lineage>
        <taxon>Eukaryota</taxon>
        <taxon>Metazoa</taxon>
        <taxon>Chordata</taxon>
        <taxon>Craniata</taxon>
        <taxon>Vertebrata</taxon>
        <taxon>Euteleostomi</taxon>
        <taxon>Actinopterygii</taxon>
        <taxon>Neopterygii</taxon>
        <taxon>Teleostei</taxon>
        <taxon>Ostariophysi</taxon>
        <taxon>Cypriniformes</taxon>
        <taxon>Cyprinidae</taxon>
        <taxon>Labeoninae</taxon>
        <taxon>Labeonini</taxon>
        <taxon>Labeo</taxon>
    </lineage>
</organism>